<evidence type="ECO:0000313" key="2">
    <source>
        <dbReference type="EMBL" id="WXB89662.1"/>
    </source>
</evidence>
<keyword evidence="1" id="KW-0472">Membrane</keyword>
<sequence length="188" mass="22016">MHRLVNVKKDNDIIHIKGSKFMYAWVFLATLGFLIACFFLIIHGLKFDSKYSILYLGGGFLFTPFYLYLTLWSLPGFIPGKVLLTIVQGENSTIKSKKGTVLIKNIRNIDLVRNPLNLINDIVIETFDNNKIKIRTFNLLDDLDYQVVVDQYIYPYMTENARKVWDRKVNLDKLQKVAKYERQEQKID</sequence>
<protein>
    <submittedName>
        <fullName evidence="2">DUF5381 family protein</fullName>
    </submittedName>
</protein>
<accession>A0ABZ2MX37</accession>
<gene>
    <name evidence="2" type="ORF">WCV66_05345</name>
</gene>
<evidence type="ECO:0000313" key="3">
    <source>
        <dbReference type="Proteomes" id="UP001368328"/>
    </source>
</evidence>
<keyword evidence="3" id="KW-1185">Reference proteome</keyword>
<feature type="transmembrane region" description="Helical" evidence="1">
    <location>
        <begin position="53"/>
        <end position="74"/>
    </location>
</feature>
<reference evidence="2 3" key="1">
    <citation type="submission" date="2024-02" db="EMBL/GenBank/DDBJ databases">
        <title>Seven novel Bacillus-like species.</title>
        <authorList>
            <person name="Liu G."/>
        </authorList>
    </citation>
    <scope>NUCLEOTIDE SEQUENCE [LARGE SCALE GENOMIC DNA]</scope>
    <source>
        <strain evidence="2 3">FJAT-53654</strain>
    </source>
</reference>
<keyword evidence="1" id="KW-1133">Transmembrane helix</keyword>
<name>A0ABZ2MX37_9BACI</name>
<dbReference type="Proteomes" id="UP001368328">
    <property type="component" value="Chromosome"/>
</dbReference>
<dbReference type="EMBL" id="CP147403">
    <property type="protein sequence ID" value="WXB89662.1"/>
    <property type="molecule type" value="Genomic_DNA"/>
</dbReference>
<dbReference type="Pfam" id="PF17353">
    <property type="entry name" value="DUF5381"/>
    <property type="match status" value="1"/>
</dbReference>
<evidence type="ECO:0000256" key="1">
    <source>
        <dbReference type="SAM" id="Phobius"/>
    </source>
</evidence>
<keyword evidence="1" id="KW-0812">Transmembrane</keyword>
<proteinExistence type="predicted"/>
<feature type="transmembrane region" description="Helical" evidence="1">
    <location>
        <begin position="21"/>
        <end position="41"/>
    </location>
</feature>
<organism evidence="2 3">
    <name type="scientific">Metabacillus rhizosphaerae</name>
    <dbReference type="NCBI Taxonomy" id="3117747"/>
    <lineage>
        <taxon>Bacteria</taxon>
        <taxon>Bacillati</taxon>
        <taxon>Bacillota</taxon>
        <taxon>Bacilli</taxon>
        <taxon>Bacillales</taxon>
        <taxon>Bacillaceae</taxon>
        <taxon>Metabacillus</taxon>
    </lineage>
</organism>
<dbReference type="InterPro" id="IPR035324">
    <property type="entry name" value="DUF5381"/>
</dbReference>